<dbReference type="EMBL" id="FNEM01000020">
    <property type="protein sequence ID" value="SDK14178.1"/>
    <property type="molecule type" value="Genomic_DNA"/>
</dbReference>
<gene>
    <name evidence="1" type="ORF">SAMN04488540_1203</name>
</gene>
<reference evidence="2" key="1">
    <citation type="submission" date="2016-10" db="EMBL/GenBank/DDBJ databases">
        <authorList>
            <person name="Varghese N."/>
            <person name="Submissions S."/>
        </authorList>
    </citation>
    <scope>NUCLEOTIDE SEQUENCE [LARGE SCALE GENOMIC DNA]</scope>
    <source>
        <strain evidence="2">DSM 23317</strain>
    </source>
</reference>
<proteinExistence type="predicted"/>
<evidence type="ECO:0000313" key="2">
    <source>
        <dbReference type="Proteomes" id="UP000199527"/>
    </source>
</evidence>
<sequence length="197" mass="20984">MSVAGFGRQACFPGSSFTRPGYALKTDSGQLLLGVFSPSFLTPGLTLSASNQLLPVNEGQTSRRAQVRQTDSELQVSAFADRYCGSDAVTGSPETMMGIAAWDARMAPSDAQLAEFTAPLSSCTSDGCVEIDANGAVIVCHQSTCTQWGTLDLSTSLTGRLAFGDQSGFLYYYRVEDVCLGIIHSDEVNFGFVETCR</sequence>
<protein>
    <submittedName>
        <fullName evidence="1">Uncharacterized protein</fullName>
    </submittedName>
</protein>
<organism evidence="1 2">
    <name type="scientific">Ferrimonas sediminum</name>
    <dbReference type="NCBI Taxonomy" id="718193"/>
    <lineage>
        <taxon>Bacteria</taxon>
        <taxon>Pseudomonadati</taxon>
        <taxon>Pseudomonadota</taxon>
        <taxon>Gammaproteobacteria</taxon>
        <taxon>Alteromonadales</taxon>
        <taxon>Ferrimonadaceae</taxon>
        <taxon>Ferrimonas</taxon>
    </lineage>
</organism>
<accession>A0A1G8ZGL6</accession>
<evidence type="ECO:0000313" key="1">
    <source>
        <dbReference type="EMBL" id="SDK14178.1"/>
    </source>
</evidence>
<keyword evidence="2" id="KW-1185">Reference proteome</keyword>
<dbReference type="AlphaFoldDB" id="A0A1G8ZGL6"/>
<dbReference type="Proteomes" id="UP000199527">
    <property type="component" value="Unassembled WGS sequence"/>
</dbReference>
<name>A0A1G8ZGL6_9GAMM</name>